<feature type="transmembrane region" description="Helical" evidence="10">
    <location>
        <begin position="280"/>
        <end position="299"/>
    </location>
</feature>
<evidence type="ECO:0000256" key="5">
    <source>
        <dbReference type="ARBA" id="ARBA00022946"/>
    </source>
</evidence>
<evidence type="ECO:0000259" key="11">
    <source>
        <dbReference type="Pfam" id="PF02096"/>
    </source>
</evidence>
<comment type="subcellular location">
    <subcellularLocation>
        <location evidence="9">Membrane</location>
        <topology evidence="9">Multi-pass membrane protein</topology>
    </subcellularLocation>
    <subcellularLocation>
        <location evidence="1">Mitochondrion inner membrane</location>
        <topology evidence="1">Multi-pass membrane protein</topology>
    </subcellularLocation>
</comment>
<keyword evidence="13" id="KW-1185">Reference proteome</keyword>
<evidence type="ECO:0000313" key="12">
    <source>
        <dbReference type="EMBL" id="KAK9306183.1"/>
    </source>
</evidence>
<comment type="similarity">
    <text evidence="2 9">Belongs to the OXA1/ALB3/YidC family.</text>
</comment>
<evidence type="ECO:0000256" key="1">
    <source>
        <dbReference type="ARBA" id="ARBA00004448"/>
    </source>
</evidence>
<dbReference type="GO" id="GO:0032977">
    <property type="term" value="F:membrane insertase activity"/>
    <property type="evidence" value="ECO:0007669"/>
    <property type="project" value="InterPro"/>
</dbReference>
<evidence type="ECO:0000256" key="4">
    <source>
        <dbReference type="ARBA" id="ARBA00022792"/>
    </source>
</evidence>
<keyword evidence="7" id="KW-0496">Mitochondrion</keyword>
<evidence type="ECO:0000256" key="10">
    <source>
        <dbReference type="SAM" id="Phobius"/>
    </source>
</evidence>
<sequence>MLLRFCVRDSQKLLNTTAVFQKTAKCRLSGFAYNITNGPLKRDCILNVHKLTKVQKIYLIRYESTVNTTVKETVSNIPPGPSESQAQITDIGNATVQKDLLSEIPDAPVPQIPLHEEITKIINLHPNGEPTFESLGLGGFGPLGIFQSFYELLHINCHLPWWATIILTSVILKLVTFPCSIYAQRNSVNMQRVLPQMVKIQQNMTDARRCGNTYEAAAHAYELQELLKTNNVKVLPVANIVKISAHLPFFFALRDMVTKVESLKEGGLWWFTDLTVADPYYLLPVASTLTLYAVTSYALKSAGNMHPLARHLLKAMPIISLVIAIRFPGAILCHWAVSNVITLAENEILKAEKVRTYFNIPRMVAASQSQTVNKAHEKKGFNEAFSEAWTNMKISNKLAAHTHADLKQFNDAARGPLQKTYKYNPVQTLSKSKSTASMSAMKK</sequence>
<feature type="transmembrane region" description="Helical" evidence="10">
    <location>
        <begin position="161"/>
        <end position="183"/>
    </location>
</feature>
<dbReference type="Pfam" id="PF02096">
    <property type="entry name" value="60KD_IMP"/>
    <property type="match status" value="1"/>
</dbReference>
<organism evidence="12 13">
    <name type="scientific">Tetragonisca angustula</name>
    <dbReference type="NCBI Taxonomy" id="166442"/>
    <lineage>
        <taxon>Eukaryota</taxon>
        <taxon>Metazoa</taxon>
        <taxon>Ecdysozoa</taxon>
        <taxon>Arthropoda</taxon>
        <taxon>Hexapoda</taxon>
        <taxon>Insecta</taxon>
        <taxon>Pterygota</taxon>
        <taxon>Neoptera</taxon>
        <taxon>Endopterygota</taxon>
        <taxon>Hymenoptera</taxon>
        <taxon>Apocrita</taxon>
        <taxon>Aculeata</taxon>
        <taxon>Apoidea</taxon>
        <taxon>Anthophila</taxon>
        <taxon>Apidae</taxon>
        <taxon>Tetragonisca</taxon>
    </lineage>
</organism>
<dbReference type="EMBL" id="JAWNGG020000043">
    <property type="protein sequence ID" value="KAK9306183.1"/>
    <property type="molecule type" value="Genomic_DNA"/>
</dbReference>
<dbReference type="PANTHER" id="PTHR12428:SF66">
    <property type="entry name" value="MITOCHONDRIAL INNER MEMBRANE PROTEIN OXA1L"/>
    <property type="match status" value="1"/>
</dbReference>
<dbReference type="InterPro" id="IPR028055">
    <property type="entry name" value="YidC/Oxa/ALB_C"/>
</dbReference>
<evidence type="ECO:0000256" key="2">
    <source>
        <dbReference type="ARBA" id="ARBA00009877"/>
    </source>
</evidence>
<evidence type="ECO:0000256" key="7">
    <source>
        <dbReference type="ARBA" id="ARBA00023128"/>
    </source>
</evidence>
<dbReference type="GO" id="GO:0032979">
    <property type="term" value="P:protein insertion into mitochondrial inner membrane from matrix"/>
    <property type="evidence" value="ECO:0007669"/>
    <property type="project" value="TreeGrafter"/>
</dbReference>
<reference evidence="12 13" key="1">
    <citation type="submission" date="2024-05" db="EMBL/GenBank/DDBJ databases">
        <title>The nuclear and mitochondrial genome assemblies of Tetragonisca angustula (Apidae: Meliponini), a tiny yet remarkable pollinator in the Neotropics.</title>
        <authorList>
            <person name="Ferrari R."/>
            <person name="Ricardo P.C."/>
            <person name="Dias F.C."/>
            <person name="Araujo N.S."/>
            <person name="Soares D.O."/>
            <person name="Zhou Q.-S."/>
            <person name="Zhu C.-D."/>
            <person name="Coutinho L."/>
            <person name="Airas M.C."/>
            <person name="Batista T.M."/>
        </authorList>
    </citation>
    <scope>NUCLEOTIDE SEQUENCE [LARGE SCALE GENOMIC DNA]</scope>
    <source>
        <strain evidence="12">ASF017062</strain>
        <tissue evidence="12">Abdomen</tissue>
    </source>
</reference>
<evidence type="ECO:0000256" key="8">
    <source>
        <dbReference type="ARBA" id="ARBA00023136"/>
    </source>
</evidence>
<keyword evidence="4" id="KW-0999">Mitochondrion inner membrane</keyword>
<name>A0AAW1A8K6_9HYME</name>
<keyword evidence="8 10" id="KW-0472">Membrane</keyword>
<evidence type="ECO:0000256" key="6">
    <source>
        <dbReference type="ARBA" id="ARBA00022989"/>
    </source>
</evidence>
<dbReference type="PANTHER" id="PTHR12428">
    <property type="entry name" value="OXA1"/>
    <property type="match status" value="1"/>
</dbReference>
<evidence type="ECO:0000256" key="9">
    <source>
        <dbReference type="RuleBase" id="RU003945"/>
    </source>
</evidence>
<comment type="caution">
    <text evidence="12">The sequence shown here is derived from an EMBL/GenBank/DDBJ whole genome shotgun (WGS) entry which is preliminary data.</text>
</comment>
<dbReference type="Proteomes" id="UP001432146">
    <property type="component" value="Unassembled WGS sequence"/>
</dbReference>
<dbReference type="GO" id="GO:0005743">
    <property type="term" value="C:mitochondrial inner membrane"/>
    <property type="evidence" value="ECO:0007669"/>
    <property type="project" value="UniProtKB-SubCell"/>
</dbReference>
<evidence type="ECO:0000313" key="13">
    <source>
        <dbReference type="Proteomes" id="UP001432146"/>
    </source>
</evidence>
<feature type="transmembrane region" description="Helical" evidence="10">
    <location>
        <begin position="311"/>
        <end position="337"/>
    </location>
</feature>
<gene>
    <name evidence="12" type="ORF">QLX08_003074</name>
</gene>
<feature type="domain" description="Membrane insertase YidC/Oxa/ALB C-terminal" evidence="11">
    <location>
        <begin position="161"/>
        <end position="348"/>
    </location>
</feature>
<protein>
    <recommendedName>
        <fullName evidence="11">Membrane insertase YidC/Oxa/ALB C-terminal domain-containing protein</fullName>
    </recommendedName>
</protein>
<evidence type="ECO:0000256" key="3">
    <source>
        <dbReference type="ARBA" id="ARBA00022692"/>
    </source>
</evidence>
<proteinExistence type="inferred from homology"/>
<keyword evidence="3 9" id="KW-0812">Transmembrane</keyword>
<dbReference type="AlphaFoldDB" id="A0AAW1A8K6"/>
<dbReference type="InterPro" id="IPR001708">
    <property type="entry name" value="YidC/ALB3/OXA1/COX18"/>
</dbReference>
<keyword evidence="6 10" id="KW-1133">Transmembrane helix</keyword>
<dbReference type="CDD" id="cd20069">
    <property type="entry name" value="5TM_Oxa1-like"/>
    <property type="match status" value="1"/>
</dbReference>
<keyword evidence="5" id="KW-0809">Transit peptide</keyword>
<accession>A0AAW1A8K6</accession>